<accession>A0A6J6A6U4</accession>
<evidence type="ECO:0000313" key="10">
    <source>
        <dbReference type="EMBL" id="CAB4942127.1"/>
    </source>
</evidence>
<evidence type="ECO:0000313" key="11">
    <source>
        <dbReference type="EMBL" id="CAB4984234.1"/>
    </source>
</evidence>
<dbReference type="PANTHER" id="PTHR33406">
    <property type="entry name" value="MEMBRANE PROTEIN MJ1562-RELATED"/>
    <property type="match status" value="1"/>
</dbReference>
<dbReference type="PROSITE" id="PS50156">
    <property type="entry name" value="SSD"/>
    <property type="match status" value="1"/>
</dbReference>
<dbReference type="Gene3D" id="1.20.1640.10">
    <property type="entry name" value="Multidrug efflux transporter AcrB transmembrane domain"/>
    <property type="match status" value="2"/>
</dbReference>
<feature type="transmembrane region" description="Helical" evidence="6">
    <location>
        <begin position="297"/>
        <end position="316"/>
    </location>
</feature>
<keyword evidence="5 6" id="KW-0472">Membrane</keyword>
<dbReference type="InterPro" id="IPR050545">
    <property type="entry name" value="Mycobact_MmpL"/>
</dbReference>
<name>A0A6J6A6U4_9ZZZZ</name>
<evidence type="ECO:0000313" key="8">
    <source>
        <dbReference type="EMBL" id="CAB4364641.1"/>
    </source>
</evidence>
<dbReference type="Pfam" id="PF03176">
    <property type="entry name" value="MMPL"/>
    <property type="match status" value="2"/>
</dbReference>
<evidence type="ECO:0000256" key="4">
    <source>
        <dbReference type="ARBA" id="ARBA00022989"/>
    </source>
</evidence>
<dbReference type="EMBL" id="CAESGF010000016">
    <property type="protein sequence ID" value="CAB4364641.1"/>
    <property type="molecule type" value="Genomic_DNA"/>
</dbReference>
<feature type="transmembrane region" description="Helical" evidence="6">
    <location>
        <begin position="322"/>
        <end position="341"/>
    </location>
</feature>
<dbReference type="PANTHER" id="PTHR33406:SF13">
    <property type="entry name" value="MEMBRANE PROTEIN YDFJ"/>
    <property type="match status" value="1"/>
</dbReference>
<dbReference type="AlphaFoldDB" id="A0A6J6A6U4"/>
<evidence type="ECO:0000256" key="6">
    <source>
        <dbReference type="SAM" id="Phobius"/>
    </source>
</evidence>
<feature type="transmembrane region" description="Helical" evidence="6">
    <location>
        <begin position="782"/>
        <end position="808"/>
    </location>
</feature>
<evidence type="ECO:0000256" key="2">
    <source>
        <dbReference type="ARBA" id="ARBA00022475"/>
    </source>
</evidence>
<reference evidence="8" key="1">
    <citation type="submission" date="2020-05" db="EMBL/GenBank/DDBJ databases">
        <authorList>
            <person name="Chiriac C."/>
            <person name="Salcher M."/>
            <person name="Ghai R."/>
            <person name="Kavagutti S V."/>
        </authorList>
    </citation>
    <scope>NUCLEOTIDE SEQUENCE</scope>
</reference>
<evidence type="ECO:0000256" key="5">
    <source>
        <dbReference type="ARBA" id="ARBA00023136"/>
    </source>
</evidence>
<feature type="transmembrane region" description="Helical" evidence="6">
    <location>
        <begin position="756"/>
        <end position="776"/>
    </location>
</feature>
<dbReference type="InterPro" id="IPR004869">
    <property type="entry name" value="MMPL_dom"/>
</dbReference>
<dbReference type="EMBL" id="CAEZYF010000018">
    <property type="protein sequence ID" value="CAB4735450.1"/>
    <property type="molecule type" value="Genomic_DNA"/>
</dbReference>
<feature type="transmembrane region" description="Helical" evidence="6">
    <location>
        <begin position="371"/>
        <end position="390"/>
    </location>
</feature>
<evidence type="ECO:0000313" key="9">
    <source>
        <dbReference type="EMBL" id="CAB4735450.1"/>
    </source>
</evidence>
<feature type="transmembrane region" description="Helical" evidence="6">
    <location>
        <begin position="267"/>
        <end position="290"/>
    </location>
</feature>
<feature type="transmembrane region" description="Helical" evidence="6">
    <location>
        <begin position="657"/>
        <end position="675"/>
    </location>
</feature>
<feature type="transmembrane region" description="Helical" evidence="6">
    <location>
        <begin position="829"/>
        <end position="848"/>
    </location>
</feature>
<keyword evidence="3 6" id="KW-0812">Transmembrane</keyword>
<organism evidence="8">
    <name type="scientific">freshwater metagenome</name>
    <dbReference type="NCBI Taxonomy" id="449393"/>
    <lineage>
        <taxon>unclassified sequences</taxon>
        <taxon>metagenomes</taxon>
        <taxon>ecological metagenomes</taxon>
    </lineage>
</organism>
<feature type="transmembrane region" description="Helical" evidence="6">
    <location>
        <begin position="396"/>
        <end position="421"/>
    </location>
</feature>
<protein>
    <submittedName>
        <fullName evidence="8">Unannotated protein</fullName>
    </submittedName>
</protein>
<dbReference type="EMBL" id="CAFBMT010000013">
    <property type="protein sequence ID" value="CAB4942127.1"/>
    <property type="molecule type" value="Genomic_DNA"/>
</dbReference>
<keyword evidence="4 6" id="KW-1133">Transmembrane helix</keyword>
<gene>
    <name evidence="9" type="ORF">UFOPK2656_02502</name>
    <name evidence="10" type="ORF">UFOPK3651_02253</name>
    <name evidence="11" type="ORF">UFOPK3931_01010</name>
    <name evidence="8" type="ORF">UFOPK4189_02399</name>
</gene>
<feature type="transmembrane region" description="Helical" evidence="6">
    <location>
        <begin position="450"/>
        <end position="469"/>
    </location>
</feature>
<evidence type="ECO:0000256" key="3">
    <source>
        <dbReference type="ARBA" id="ARBA00022692"/>
    </source>
</evidence>
<dbReference type="EMBL" id="CAFBOL010000019">
    <property type="protein sequence ID" value="CAB4984234.1"/>
    <property type="molecule type" value="Genomic_DNA"/>
</dbReference>
<keyword evidence="2" id="KW-1003">Cell membrane</keyword>
<feature type="domain" description="SSD" evidence="7">
    <location>
        <begin position="681"/>
        <end position="807"/>
    </location>
</feature>
<comment type="subcellular location">
    <subcellularLocation>
        <location evidence="1">Cell membrane</location>
        <topology evidence="1">Multi-pass membrane protein</topology>
    </subcellularLocation>
</comment>
<dbReference type="GO" id="GO:0005886">
    <property type="term" value="C:plasma membrane"/>
    <property type="evidence" value="ECO:0007669"/>
    <property type="project" value="UniProtKB-SubCell"/>
</dbReference>
<proteinExistence type="predicted"/>
<evidence type="ECO:0000259" key="7">
    <source>
        <dbReference type="PROSITE" id="PS50156"/>
    </source>
</evidence>
<feature type="transmembrane region" description="Helical" evidence="6">
    <location>
        <begin position="682"/>
        <end position="703"/>
    </location>
</feature>
<feature type="transmembrane region" description="Helical" evidence="6">
    <location>
        <begin position="709"/>
        <end position="729"/>
    </location>
</feature>
<sequence length="973" mass="101389">MRGWWRPAGEWLGRRTMATLAAVAVITAVFAVGLNKLDFATGQDSYIDPHSKVANDNRAYQTLFGGETVISLFTVPAGSTLVDLFTTNNVQQMNDMESTLLAAKGVVTSVVSPVALLQWTNDLITKGVASGILARAIEREPDSPSKLLRQDDALLTTLRLGAAGDQKLDNPEWVKFLLFDNTGFSVNGNNTVMAPADDQLQVRKALRAFIPDARHAIFGTVLVGNAPLDDLARGQDAVKRALQGRTWDNATVMITGTPTFLTDINDYLQGGMLTLGAIAVLVMIVILVVAFKVRWRLLPLAGMAVGVAWGFGAFGFTGTKLSLVTIAGLPILIGLGIEFAIQMQNRIEEERMLDHATGPVGETARHLGPPMLVATIAAAIAFLTVKISRVPMVQDFGVLLSLGIVALLVAGVVLPATLIGARERRSPTTKAPTEGWVEAVVHRLGSLPKFTVLPLVLIAVAIPVIGLSVEGGSKIESDPVNWANQSSTAIKNIRTLEGETGFSSTLGVLVESGAATTSNGVFTDQMGAFQFELVQAALSSNKELAEASSLATTVGWLIEVPNTTSLPPTGLDMLEAFKVAPTSLQQLMVADNGNAAQVLFQVGPSSLEVRSTVLDKVNATIADPGDQALLPKDATATTGGLAVVGVGLLDNITANRAQLTIVALLLVAAFLILRYRDLVRGLLTMVPVCLAVGTSAVLVRTLGITLSPLTTVGGPLVVATCAEFSVLLIDRYAEERGRGLDPTESTNVAAARTGRAFFTSALTTLGGFAVLMFSSLPLLSDFGMVVTINIAVALLAALVVVPPLVKAADERHLLVMGAGTPVGKNHRRAVMAGVAGVAALAGGLVMVADAVHQKTVSVAAARTTDRVEVPATIPASTTAAPTTSLAPDATLPAGPAERPTGLIAGVFYDALVAVGVDSGIARCAADDLLATTPEADLMAMGIADNPRPAAVNAMLATSATRCGVTPEQLAKLA</sequence>
<dbReference type="SUPFAM" id="SSF82866">
    <property type="entry name" value="Multidrug efflux transporter AcrB transmembrane domain"/>
    <property type="match status" value="2"/>
</dbReference>
<evidence type="ECO:0000256" key="1">
    <source>
        <dbReference type="ARBA" id="ARBA00004651"/>
    </source>
</evidence>
<dbReference type="InterPro" id="IPR000731">
    <property type="entry name" value="SSD"/>
</dbReference>